<dbReference type="Gene3D" id="3.40.50.1820">
    <property type="entry name" value="alpha/beta hydrolase"/>
    <property type="match status" value="1"/>
</dbReference>
<evidence type="ECO:0000259" key="1">
    <source>
        <dbReference type="Pfam" id="PF12146"/>
    </source>
</evidence>
<reference evidence="2" key="1">
    <citation type="submission" date="2021-01" db="EMBL/GenBank/DDBJ databases">
        <title>Adiantum capillus-veneris genome.</title>
        <authorList>
            <person name="Fang Y."/>
            <person name="Liao Q."/>
        </authorList>
    </citation>
    <scope>NUCLEOTIDE SEQUENCE</scope>
    <source>
        <strain evidence="2">H3</strain>
        <tissue evidence="2">Leaf</tissue>
    </source>
</reference>
<organism evidence="2 3">
    <name type="scientific">Adiantum capillus-veneris</name>
    <name type="common">Maidenhair fern</name>
    <dbReference type="NCBI Taxonomy" id="13818"/>
    <lineage>
        <taxon>Eukaryota</taxon>
        <taxon>Viridiplantae</taxon>
        <taxon>Streptophyta</taxon>
        <taxon>Embryophyta</taxon>
        <taxon>Tracheophyta</taxon>
        <taxon>Polypodiopsida</taxon>
        <taxon>Polypodiidae</taxon>
        <taxon>Polypodiales</taxon>
        <taxon>Pteridineae</taxon>
        <taxon>Pteridaceae</taxon>
        <taxon>Vittarioideae</taxon>
        <taxon>Adiantum</taxon>
    </lineage>
</organism>
<dbReference type="InterPro" id="IPR022742">
    <property type="entry name" value="Hydrolase_4"/>
</dbReference>
<dbReference type="OrthoDB" id="2498029at2759"/>
<name>A0A9D4V119_ADICA</name>
<dbReference type="PRINTS" id="PR00111">
    <property type="entry name" value="ABHYDROLASE"/>
</dbReference>
<dbReference type="PANTHER" id="PTHR11614">
    <property type="entry name" value="PHOSPHOLIPASE-RELATED"/>
    <property type="match status" value="1"/>
</dbReference>
<evidence type="ECO:0000313" key="3">
    <source>
        <dbReference type="Proteomes" id="UP000886520"/>
    </source>
</evidence>
<comment type="caution">
    <text evidence="2">The sequence shown here is derived from an EMBL/GenBank/DDBJ whole genome shotgun (WGS) entry which is preliminary data.</text>
</comment>
<feature type="domain" description="Serine aminopeptidase S33" evidence="1">
    <location>
        <begin position="31"/>
        <end position="272"/>
    </location>
</feature>
<protein>
    <recommendedName>
        <fullName evidence="1">Serine aminopeptidase S33 domain-containing protein</fullName>
    </recommendedName>
</protein>
<proteinExistence type="predicted"/>
<evidence type="ECO:0000313" key="2">
    <source>
        <dbReference type="EMBL" id="KAI5077790.1"/>
    </source>
</evidence>
<dbReference type="InterPro" id="IPR029058">
    <property type="entry name" value="AB_hydrolase_fold"/>
</dbReference>
<sequence>MENSVQYKEDFIVNSRGVKLFTCTWLPASKKIKALVFLCHGYGVECSLFMKGTGIRLAQAGFAVFGIDYEGHGKSDGIRCYIKRFSDPVDDCANYFKTVREKEEYKDKARFLLGESMGGSVALRIHRKQPLDWNGAILVAPMCKISEEMKPSPVMISILSKLSTVFPTWKIVPTRDIIETGFKDPLKREEMRSNPYVYQDKPRLRSGLELLNASLDLEQRLNEVTLPFLVLHGEADVVTDIAISKGLYEEASSFDKTLITYPDMWHGLLFGEPEDNINSVMRDITTWLNKRSPSLGSSGSSPPLLTHSHLSLIHHASKDELHPI</sequence>
<gene>
    <name evidence="2" type="ORF">GOP47_0007614</name>
</gene>
<accession>A0A9D4V119</accession>
<dbReference type="Pfam" id="PF12146">
    <property type="entry name" value="Hydrolase_4"/>
    <property type="match status" value="1"/>
</dbReference>
<dbReference type="FunFam" id="3.40.50.1820:FF:000036">
    <property type="entry name" value="Alpha/beta-Hydrolases superfamily protein"/>
    <property type="match status" value="1"/>
</dbReference>
<dbReference type="InterPro" id="IPR000073">
    <property type="entry name" value="AB_hydrolase_1"/>
</dbReference>
<dbReference type="AlphaFoldDB" id="A0A9D4V119"/>
<dbReference type="Proteomes" id="UP000886520">
    <property type="component" value="Chromosome 7"/>
</dbReference>
<dbReference type="InterPro" id="IPR051044">
    <property type="entry name" value="MAG_DAG_Lipase"/>
</dbReference>
<keyword evidence="3" id="KW-1185">Reference proteome</keyword>
<dbReference type="EMBL" id="JABFUD020000007">
    <property type="protein sequence ID" value="KAI5077790.1"/>
    <property type="molecule type" value="Genomic_DNA"/>
</dbReference>
<dbReference type="SUPFAM" id="SSF53474">
    <property type="entry name" value="alpha/beta-Hydrolases"/>
    <property type="match status" value="1"/>
</dbReference>